<evidence type="ECO:0000256" key="1">
    <source>
        <dbReference type="SAM" id="MobiDB-lite"/>
    </source>
</evidence>
<dbReference type="AlphaFoldDB" id="A0AAV2KQN6"/>
<name>A0AAV2KQN6_KNICA</name>
<keyword evidence="3" id="KW-1185">Reference proteome</keyword>
<proteinExistence type="predicted"/>
<sequence length="107" mass="11816">MGGDRGPADEGWPGKDHSPGARGVSSRPRPWMSGSNKRRGFRTGHGFDEEKVTVVESPFDWCKSELTRAIPHRFGALRISLNHLQTVRKSKVAISQEVCVIGHLSHS</sequence>
<accession>A0AAV2KQN6</accession>
<feature type="region of interest" description="Disordered" evidence="1">
    <location>
        <begin position="1"/>
        <end position="47"/>
    </location>
</feature>
<protein>
    <submittedName>
        <fullName evidence="2">Uncharacterized protein</fullName>
    </submittedName>
</protein>
<dbReference type="Proteomes" id="UP001497482">
    <property type="component" value="Chromosome 2"/>
</dbReference>
<feature type="compositionally biased region" description="Basic and acidic residues" evidence="1">
    <location>
        <begin position="1"/>
        <end position="19"/>
    </location>
</feature>
<organism evidence="2 3">
    <name type="scientific">Knipowitschia caucasica</name>
    <name type="common">Caucasian dwarf goby</name>
    <name type="synonym">Pomatoschistus caucasicus</name>
    <dbReference type="NCBI Taxonomy" id="637954"/>
    <lineage>
        <taxon>Eukaryota</taxon>
        <taxon>Metazoa</taxon>
        <taxon>Chordata</taxon>
        <taxon>Craniata</taxon>
        <taxon>Vertebrata</taxon>
        <taxon>Euteleostomi</taxon>
        <taxon>Actinopterygii</taxon>
        <taxon>Neopterygii</taxon>
        <taxon>Teleostei</taxon>
        <taxon>Neoteleostei</taxon>
        <taxon>Acanthomorphata</taxon>
        <taxon>Gobiaria</taxon>
        <taxon>Gobiiformes</taxon>
        <taxon>Gobioidei</taxon>
        <taxon>Gobiidae</taxon>
        <taxon>Gobiinae</taxon>
        <taxon>Knipowitschia</taxon>
    </lineage>
</organism>
<reference evidence="2 3" key="1">
    <citation type="submission" date="2024-04" db="EMBL/GenBank/DDBJ databases">
        <authorList>
            <person name="Waldvogel A.-M."/>
            <person name="Schoenle A."/>
        </authorList>
    </citation>
    <scope>NUCLEOTIDE SEQUENCE [LARGE SCALE GENOMIC DNA]</scope>
</reference>
<evidence type="ECO:0000313" key="2">
    <source>
        <dbReference type="EMBL" id="CAL1592363.1"/>
    </source>
</evidence>
<gene>
    <name evidence="2" type="ORF">KC01_LOCUS21617</name>
</gene>
<dbReference type="EMBL" id="OZ035824">
    <property type="protein sequence ID" value="CAL1592363.1"/>
    <property type="molecule type" value="Genomic_DNA"/>
</dbReference>
<evidence type="ECO:0000313" key="3">
    <source>
        <dbReference type="Proteomes" id="UP001497482"/>
    </source>
</evidence>